<dbReference type="PANTHER" id="PTHR47965:SF52">
    <property type="entry name" value="EUKARYOTIC ASPARTYL PROTEASE FAMILY PROTEIN"/>
    <property type="match status" value="1"/>
</dbReference>
<dbReference type="Gene3D" id="2.40.70.10">
    <property type="entry name" value="Acid Proteases"/>
    <property type="match status" value="1"/>
</dbReference>
<dbReference type="SUPFAM" id="SSF50630">
    <property type="entry name" value="Acid proteases"/>
    <property type="match status" value="1"/>
</dbReference>
<accession>A0ABD1A943</accession>
<dbReference type="Proteomes" id="UP001558713">
    <property type="component" value="Unassembled WGS sequence"/>
</dbReference>
<evidence type="ECO:0000313" key="3">
    <source>
        <dbReference type="Proteomes" id="UP001558713"/>
    </source>
</evidence>
<comment type="caution">
    <text evidence="2">The sequence shown here is derived from an EMBL/GenBank/DDBJ whole genome shotgun (WGS) entry which is preliminary data.</text>
</comment>
<organism evidence="2 3">
    <name type="scientific">Cardamine amara subsp. amara</name>
    <dbReference type="NCBI Taxonomy" id="228776"/>
    <lineage>
        <taxon>Eukaryota</taxon>
        <taxon>Viridiplantae</taxon>
        <taxon>Streptophyta</taxon>
        <taxon>Embryophyta</taxon>
        <taxon>Tracheophyta</taxon>
        <taxon>Spermatophyta</taxon>
        <taxon>Magnoliopsida</taxon>
        <taxon>eudicotyledons</taxon>
        <taxon>Gunneridae</taxon>
        <taxon>Pentapetalae</taxon>
        <taxon>rosids</taxon>
        <taxon>malvids</taxon>
        <taxon>Brassicales</taxon>
        <taxon>Brassicaceae</taxon>
        <taxon>Cardamineae</taxon>
        <taxon>Cardamine</taxon>
    </lineage>
</organism>
<dbReference type="AlphaFoldDB" id="A0ABD1A943"/>
<evidence type="ECO:0000259" key="1">
    <source>
        <dbReference type="Pfam" id="PF14541"/>
    </source>
</evidence>
<feature type="domain" description="Xylanase inhibitor C-terminal" evidence="1">
    <location>
        <begin position="13"/>
        <end position="93"/>
    </location>
</feature>
<dbReference type="PANTHER" id="PTHR47965">
    <property type="entry name" value="ASPARTYL PROTEASE-RELATED"/>
    <property type="match status" value="1"/>
</dbReference>
<dbReference type="InterPro" id="IPR021109">
    <property type="entry name" value="Peptidase_aspartic_dom_sf"/>
</dbReference>
<sequence>MTFTPFKTTESGKYLISVNAIYVDGTRLPLDPDMLVPGAKLSTVVPYTRLRSDIYNALAKSFSEKAKALGISKVSPVAPFKDCFVASPTGKKKGQGQMCQ</sequence>
<reference evidence="2 3" key="1">
    <citation type="submission" date="2024-04" db="EMBL/GenBank/DDBJ databases">
        <title>Genome assembly C_amara_ONT_v2.</title>
        <authorList>
            <person name="Yant L."/>
            <person name="Moore C."/>
            <person name="Slenker M."/>
        </authorList>
    </citation>
    <scope>NUCLEOTIDE SEQUENCE [LARGE SCALE GENOMIC DNA]</scope>
    <source>
        <tissue evidence="2">Leaf</tissue>
    </source>
</reference>
<dbReference type="InterPro" id="IPR032799">
    <property type="entry name" value="TAXi_C"/>
</dbReference>
<dbReference type="EMBL" id="JBANAX010000562">
    <property type="protein sequence ID" value="KAL1203328.1"/>
    <property type="molecule type" value="Genomic_DNA"/>
</dbReference>
<dbReference type="Pfam" id="PF14541">
    <property type="entry name" value="TAXi_C"/>
    <property type="match status" value="1"/>
</dbReference>
<evidence type="ECO:0000313" key="2">
    <source>
        <dbReference type="EMBL" id="KAL1203328.1"/>
    </source>
</evidence>
<gene>
    <name evidence="2" type="ORF">V5N11_029216</name>
</gene>
<keyword evidence="3" id="KW-1185">Reference proteome</keyword>
<proteinExistence type="predicted"/>
<dbReference type="InterPro" id="IPR001461">
    <property type="entry name" value="Aspartic_peptidase_A1"/>
</dbReference>
<protein>
    <submittedName>
        <fullName evidence="2">Aspartic proteinase GIP2</fullName>
    </submittedName>
</protein>
<name>A0ABD1A943_CARAN</name>